<proteinExistence type="predicted"/>
<dbReference type="Proteomes" id="UP000295765">
    <property type="component" value="Unassembled WGS sequence"/>
</dbReference>
<dbReference type="PANTHER" id="PTHR47354:SF5">
    <property type="entry name" value="PROTEIN RFBI"/>
    <property type="match status" value="1"/>
</dbReference>
<dbReference type="InterPro" id="IPR017927">
    <property type="entry name" value="FAD-bd_FR_type"/>
</dbReference>
<organism evidence="4 5">
    <name type="scientific">Plasticicumulans lactativorans</name>
    <dbReference type="NCBI Taxonomy" id="1133106"/>
    <lineage>
        <taxon>Bacteria</taxon>
        <taxon>Pseudomonadati</taxon>
        <taxon>Pseudomonadota</taxon>
        <taxon>Gammaproteobacteria</taxon>
        <taxon>Candidatus Competibacteraceae</taxon>
        <taxon>Plasticicumulans</taxon>
    </lineage>
</organism>
<dbReference type="InterPro" id="IPR036010">
    <property type="entry name" value="2Fe-2S_ferredoxin-like_sf"/>
</dbReference>
<dbReference type="RefSeq" id="WP_132542032.1">
    <property type="nucleotide sequence ID" value="NZ_SLWY01000009.1"/>
</dbReference>
<dbReference type="EMBL" id="SLWY01000009">
    <property type="protein sequence ID" value="TCO81316.1"/>
    <property type="molecule type" value="Genomic_DNA"/>
</dbReference>
<dbReference type="InterPro" id="IPR001433">
    <property type="entry name" value="OxRdtase_FAD/NAD-bd"/>
</dbReference>
<dbReference type="PANTHER" id="PTHR47354">
    <property type="entry name" value="NADH OXIDOREDUCTASE HCR"/>
    <property type="match status" value="1"/>
</dbReference>
<dbReference type="InterPro" id="IPR017938">
    <property type="entry name" value="Riboflavin_synthase-like_b-brl"/>
</dbReference>
<feature type="domain" description="2Fe-2S ferredoxin-type" evidence="2">
    <location>
        <begin position="3"/>
        <end position="96"/>
    </location>
</feature>
<dbReference type="InterPro" id="IPR001041">
    <property type="entry name" value="2Fe-2S_ferredoxin-type"/>
</dbReference>
<comment type="caution">
    <text evidence="4">The sequence shown here is derived from an EMBL/GenBank/DDBJ whole genome shotgun (WGS) entry which is preliminary data.</text>
</comment>
<dbReference type="PROSITE" id="PS51085">
    <property type="entry name" value="2FE2S_FER_2"/>
    <property type="match status" value="1"/>
</dbReference>
<dbReference type="Pfam" id="PF00175">
    <property type="entry name" value="NAD_binding_1"/>
    <property type="match status" value="1"/>
</dbReference>
<dbReference type="AlphaFoldDB" id="A0A4R2L4E7"/>
<dbReference type="InterPro" id="IPR047683">
    <property type="entry name" value="BenC-like_FAD_NAD-bd"/>
</dbReference>
<dbReference type="Pfam" id="PF00970">
    <property type="entry name" value="FAD_binding_6"/>
    <property type="match status" value="1"/>
</dbReference>
<dbReference type="CDD" id="cd00207">
    <property type="entry name" value="fer2"/>
    <property type="match status" value="1"/>
</dbReference>
<reference evidence="4 5" key="1">
    <citation type="submission" date="2019-03" db="EMBL/GenBank/DDBJ databases">
        <title>Genomic Encyclopedia of Type Strains, Phase IV (KMG-IV): sequencing the most valuable type-strain genomes for metagenomic binning, comparative biology and taxonomic classification.</title>
        <authorList>
            <person name="Goeker M."/>
        </authorList>
    </citation>
    <scope>NUCLEOTIDE SEQUENCE [LARGE SCALE GENOMIC DNA]</scope>
    <source>
        <strain evidence="4 5">DSM 25287</strain>
    </source>
</reference>
<dbReference type="PROSITE" id="PS51384">
    <property type="entry name" value="FAD_FR"/>
    <property type="match status" value="1"/>
</dbReference>
<dbReference type="InterPro" id="IPR006058">
    <property type="entry name" value="2Fe2S_fd_BS"/>
</dbReference>
<dbReference type="Gene3D" id="3.10.20.30">
    <property type="match status" value="1"/>
</dbReference>
<dbReference type="CDD" id="cd06209">
    <property type="entry name" value="BenDO_FAD_NAD"/>
    <property type="match status" value="1"/>
</dbReference>
<sequence>MSHQIALSFEDGVTRFVECRSGDTVADAAYRAGINIPLDCRDGACGTCKGFCESGRYDGGSYIDEALSDAEAAEGYVLACQMRPQSDCVVRIAATSDVCKTGAATHKGRVSAIERLSETAVAFSITLADRAALGFLPGQYVNIRVPGTDQRRSYSFSSGPNAAAVSFLLRNTTAGLLPTWLRERAEVGAEIDFNGPLGSFYLREIKRPLLFLAGGTGLAPFLAMLETIAAQGSAHPIHLIYGVTSDADLVEVDKLEAAAARIANFTFACCVADPASAYPRQGYVTRYIEAGHLYDGDVDVYLCGPPPMVDAVRQHMQTHGIEPANFYFEKFATSGLVTAISESHGGRP</sequence>
<name>A0A4R2L4E7_9GAMM</name>
<dbReference type="InterPro" id="IPR012675">
    <property type="entry name" value="Beta-grasp_dom_sf"/>
</dbReference>
<dbReference type="SUPFAM" id="SSF63380">
    <property type="entry name" value="Riboflavin synthase domain-like"/>
    <property type="match status" value="1"/>
</dbReference>
<dbReference type="SUPFAM" id="SSF54292">
    <property type="entry name" value="2Fe-2S ferredoxin-like"/>
    <property type="match status" value="1"/>
</dbReference>
<dbReference type="GO" id="GO:0051213">
    <property type="term" value="F:dioxygenase activity"/>
    <property type="evidence" value="ECO:0007669"/>
    <property type="project" value="UniProtKB-KW"/>
</dbReference>
<dbReference type="Gene3D" id="2.40.30.10">
    <property type="entry name" value="Translation factors"/>
    <property type="match status" value="1"/>
</dbReference>
<evidence type="ECO:0000259" key="3">
    <source>
        <dbReference type="PROSITE" id="PS51384"/>
    </source>
</evidence>
<dbReference type="InterPro" id="IPR001709">
    <property type="entry name" value="Flavoprot_Pyr_Nucl_cyt_Rdtase"/>
</dbReference>
<feature type="domain" description="FAD-binding FR-type" evidence="3">
    <location>
        <begin position="103"/>
        <end position="203"/>
    </location>
</feature>
<accession>A0A4R2L4E7</accession>
<protein>
    <submittedName>
        <fullName evidence="4">Benzoate/toluate 1,2-dioxygenase reductase subunit</fullName>
    </submittedName>
</protein>
<evidence type="ECO:0000313" key="4">
    <source>
        <dbReference type="EMBL" id="TCO81316.1"/>
    </source>
</evidence>
<keyword evidence="5" id="KW-1185">Reference proteome</keyword>
<evidence type="ECO:0000259" key="2">
    <source>
        <dbReference type="PROSITE" id="PS51085"/>
    </source>
</evidence>
<dbReference type="PRINTS" id="PR00410">
    <property type="entry name" value="PHEHYDRXLASE"/>
</dbReference>
<evidence type="ECO:0000313" key="5">
    <source>
        <dbReference type="Proteomes" id="UP000295765"/>
    </source>
</evidence>
<dbReference type="InterPro" id="IPR050415">
    <property type="entry name" value="MRET"/>
</dbReference>
<dbReference type="Pfam" id="PF00111">
    <property type="entry name" value="Fer2"/>
    <property type="match status" value="1"/>
</dbReference>
<comment type="cofactor">
    <cofactor evidence="1">
        <name>[2Fe-2S] cluster</name>
        <dbReference type="ChEBI" id="CHEBI:190135"/>
    </cofactor>
</comment>
<evidence type="ECO:0000256" key="1">
    <source>
        <dbReference type="ARBA" id="ARBA00034078"/>
    </source>
</evidence>
<dbReference type="SUPFAM" id="SSF52343">
    <property type="entry name" value="Ferredoxin reductase-like, C-terminal NADP-linked domain"/>
    <property type="match status" value="1"/>
</dbReference>
<dbReference type="GO" id="GO:0051537">
    <property type="term" value="F:2 iron, 2 sulfur cluster binding"/>
    <property type="evidence" value="ECO:0007669"/>
    <property type="project" value="InterPro"/>
</dbReference>
<dbReference type="InterPro" id="IPR039261">
    <property type="entry name" value="FNR_nucleotide-bd"/>
</dbReference>
<dbReference type="InterPro" id="IPR008333">
    <property type="entry name" value="Cbr1-like_FAD-bd_dom"/>
</dbReference>
<gene>
    <name evidence="4" type="ORF">EV699_109158</name>
</gene>
<keyword evidence="4" id="KW-0560">Oxidoreductase</keyword>
<keyword evidence="4" id="KW-0223">Dioxygenase</keyword>
<dbReference type="Gene3D" id="3.40.50.80">
    <property type="entry name" value="Nucleotide-binding domain of ferredoxin-NADP reductase (FNR) module"/>
    <property type="match status" value="1"/>
</dbReference>
<dbReference type="PRINTS" id="PR00371">
    <property type="entry name" value="FPNCR"/>
</dbReference>
<dbReference type="NCBIfam" id="NF040810">
    <property type="entry name" value="BenC"/>
    <property type="match status" value="1"/>
</dbReference>
<dbReference type="OrthoDB" id="4258484at2"/>
<dbReference type="PROSITE" id="PS00197">
    <property type="entry name" value="2FE2S_FER_1"/>
    <property type="match status" value="1"/>
</dbReference>